<dbReference type="Pfam" id="PF14497">
    <property type="entry name" value="GST_C_3"/>
    <property type="match status" value="2"/>
</dbReference>
<dbReference type="FunFam" id="1.20.1050.10:FF:000031">
    <property type="entry name" value="Glutathione S-Transferase"/>
    <property type="match status" value="2"/>
</dbReference>
<dbReference type="InterPro" id="IPR004045">
    <property type="entry name" value="Glutathione_S-Trfase_N"/>
</dbReference>
<dbReference type="SFLD" id="SFLDS00019">
    <property type="entry name" value="Glutathione_Transferase_(cytos"/>
    <property type="match status" value="2"/>
</dbReference>
<dbReference type="CDD" id="cd03192">
    <property type="entry name" value="GST_C_Sigma_like"/>
    <property type="match status" value="2"/>
</dbReference>
<feature type="domain" description="GST C-terminal" evidence="7">
    <location>
        <begin position="80"/>
        <end position="205"/>
    </location>
</feature>
<evidence type="ECO:0000256" key="1">
    <source>
        <dbReference type="ARBA" id="ARBA00012452"/>
    </source>
</evidence>
<dbReference type="InterPro" id="IPR004046">
    <property type="entry name" value="GST_C"/>
</dbReference>
<dbReference type="InterPro" id="IPR040079">
    <property type="entry name" value="Glutathione_S-Trfase"/>
</dbReference>
<keyword evidence="2" id="KW-0808">Transferase</keyword>
<dbReference type="PANTHER" id="PTHR11571">
    <property type="entry name" value="GLUTATHIONE S-TRANSFERASE"/>
    <property type="match status" value="1"/>
</dbReference>
<evidence type="ECO:0000256" key="3">
    <source>
        <dbReference type="ARBA" id="ARBA00038317"/>
    </source>
</evidence>
<accession>A0AAF5D684</accession>
<feature type="domain" description="GST N-terminal" evidence="6">
    <location>
        <begin position="212"/>
        <end position="289"/>
    </location>
</feature>
<evidence type="ECO:0000313" key="9">
    <source>
        <dbReference type="WBParaSite" id="TCONS_00007469.p1"/>
    </source>
</evidence>
<reference evidence="9" key="1">
    <citation type="submission" date="2024-02" db="UniProtKB">
        <authorList>
            <consortium name="WormBaseParasite"/>
        </authorList>
    </citation>
    <scope>IDENTIFICATION</scope>
</reference>
<dbReference type="InterPro" id="IPR010987">
    <property type="entry name" value="Glutathione-S-Trfase_C-like"/>
</dbReference>
<proteinExistence type="inferred from homology"/>
<evidence type="ECO:0000259" key="6">
    <source>
        <dbReference type="PROSITE" id="PS50404"/>
    </source>
</evidence>
<feature type="domain" description="GST C-terminal" evidence="7">
    <location>
        <begin position="291"/>
        <end position="416"/>
    </location>
</feature>
<evidence type="ECO:0000256" key="2">
    <source>
        <dbReference type="ARBA" id="ARBA00022679"/>
    </source>
</evidence>
<dbReference type="SFLD" id="SFLDG01205">
    <property type="entry name" value="AMPS.1"/>
    <property type="match status" value="2"/>
</dbReference>
<dbReference type="GO" id="GO:0005737">
    <property type="term" value="C:cytoplasm"/>
    <property type="evidence" value="ECO:0007669"/>
    <property type="project" value="UniProtKB-ARBA"/>
</dbReference>
<dbReference type="Gene3D" id="1.20.1050.10">
    <property type="match status" value="2"/>
</dbReference>
<dbReference type="GO" id="GO:0006749">
    <property type="term" value="P:glutathione metabolic process"/>
    <property type="evidence" value="ECO:0007669"/>
    <property type="project" value="TreeGrafter"/>
</dbReference>
<sequence length="416" mass="46158">MGYKLTYFGIRGLGEPARLMFKHAGVAFEDNVIDMASWPQLKGTTPFGQLPVLEVDGKSIAQSFAIYRFLASKFGLAPGDAVDQAMADSIADYVLEFDLKVRAYFVILLGMRQGDKDAELKDKVLPAIDQHFPVITKWLKASGSGYLTKAGLTWADFFAAEKLGNVVYAFSDAAAKYPEIKAFVDKVYSLPNVKSHIDSRPKYFFREYLIAMVYKLTYFGVRGYGEPARLMFKHAGVAFEDNVVDMASWPQLKGSTPFGQLPVLEVDGKPIAQSFAIYRFLATKLGLSPGDAVDQALTDSIAEYVKEFDGKVHDYFIILLGFMQGDKDAELKDKVLPAIDQYFPVITKWLKASGTGYLTKAGLTWADFFAAEKLGNVVNTFSDVAGKYPEIKAFVDKVYSLPNVKGHIDSRPKTPY</sequence>
<comment type="similarity">
    <text evidence="3">Belongs to the GST superfamily. Sigma family.</text>
</comment>
<evidence type="ECO:0000256" key="4">
    <source>
        <dbReference type="ARBA" id="ARBA00047960"/>
    </source>
</evidence>
<evidence type="ECO:0000256" key="5">
    <source>
        <dbReference type="ARBA" id="ARBA00078118"/>
    </source>
</evidence>
<dbReference type="SFLD" id="SFLDG00363">
    <property type="entry name" value="AMPS_(cytGST):_Alpha-__Mu-__Pi"/>
    <property type="match status" value="2"/>
</dbReference>
<dbReference type="PROSITE" id="PS50405">
    <property type="entry name" value="GST_CTER"/>
    <property type="match status" value="2"/>
</dbReference>
<evidence type="ECO:0000313" key="8">
    <source>
        <dbReference type="Proteomes" id="UP000035681"/>
    </source>
</evidence>
<dbReference type="Gene3D" id="3.40.30.10">
    <property type="entry name" value="Glutaredoxin"/>
    <property type="match status" value="2"/>
</dbReference>
<dbReference type="SUPFAM" id="SSF47616">
    <property type="entry name" value="GST C-terminal domain-like"/>
    <property type="match status" value="2"/>
</dbReference>
<dbReference type="WBParaSite" id="TCONS_00007469.p1">
    <property type="protein sequence ID" value="TCONS_00007469.p1"/>
    <property type="gene ID" value="XLOC_005503"/>
</dbReference>
<dbReference type="FunFam" id="3.40.30.10:FF:000035">
    <property type="entry name" value="hematopoietic prostaglandin D synthase"/>
    <property type="match status" value="2"/>
</dbReference>
<protein>
    <recommendedName>
        <fullName evidence="1">glutathione transferase</fullName>
        <ecNumber evidence="1">2.5.1.18</ecNumber>
    </recommendedName>
    <alternativeName>
        <fullName evidence="5">GST class-sigma</fullName>
    </alternativeName>
</protein>
<dbReference type="GO" id="GO:0004364">
    <property type="term" value="F:glutathione transferase activity"/>
    <property type="evidence" value="ECO:0007669"/>
    <property type="project" value="UniProtKB-EC"/>
</dbReference>
<dbReference type="Proteomes" id="UP000035681">
    <property type="component" value="Unplaced"/>
</dbReference>
<dbReference type="SUPFAM" id="SSF52833">
    <property type="entry name" value="Thioredoxin-like"/>
    <property type="match status" value="2"/>
</dbReference>
<dbReference type="GO" id="GO:0004602">
    <property type="term" value="F:glutathione peroxidase activity"/>
    <property type="evidence" value="ECO:0007669"/>
    <property type="project" value="UniProtKB-ARBA"/>
</dbReference>
<organism evidence="8 9">
    <name type="scientific">Strongyloides stercoralis</name>
    <name type="common">Threadworm</name>
    <dbReference type="NCBI Taxonomy" id="6248"/>
    <lineage>
        <taxon>Eukaryota</taxon>
        <taxon>Metazoa</taxon>
        <taxon>Ecdysozoa</taxon>
        <taxon>Nematoda</taxon>
        <taxon>Chromadorea</taxon>
        <taxon>Rhabditida</taxon>
        <taxon>Tylenchina</taxon>
        <taxon>Panagrolaimomorpha</taxon>
        <taxon>Strongyloidoidea</taxon>
        <taxon>Strongyloididae</taxon>
        <taxon>Strongyloides</taxon>
    </lineage>
</organism>
<keyword evidence="8" id="KW-1185">Reference proteome</keyword>
<dbReference type="InterPro" id="IPR036282">
    <property type="entry name" value="Glutathione-S-Trfase_C_sf"/>
</dbReference>
<dbReference type="Pfam" id="PF02798">
    <property type="entry name" value="GST_N"/>
    <property type="match status" value="2"/>
</dbReference>
<evidence type="ECO:0000259" key="7">
    <source>
        <dbReference type="PROSITE" id="PS50405"/>
    </source>
</evidence>
<dbReference type="AlphaFoldDB" id="A0AAF5D684"/>
<dbReference type="PANTHER" id="PTHR11571:SF224">
    <property type="entry name" value="HEMATOPOIETIC PROSTAGLANDIN D SYNTHASE"/>
    <property type="match status" value="1"/>
</dbReference>
<dbReference type="PROSITE" id="PS50404">
    <property type="entry name" value="GST_NTER"/>
    <property type="match status" value="2"/>
</dbReference>
<feature type="domain" description="GST N-terminal" evidence="6">
    <location>
        <begin position="1"/>
        <end position="78"/>
    </location>
</feature>
<dbReference type="InterPro" id="IPR050213">
    <property type="entry name" value="GST_superfamily"/>
</dbReference>
<dbReference type="EC" id="2.5.1.18" evidence="1"/>
<dbReference type="CDD" id="cd03039">
    <property type="entry name" value="GST_N_Sigma_like"/>
    <property type="match status" value="2"/>
</dbReference>
<name>A0AAF5D684_STRER</name>
<comment type="catalytic activity">
    <reaction evidence="4">
        <text>RX + glutathione = an S-substituted glutathione + a halide anion + H(+)</text>
        <dbReference type="Rhea" id="RHEA:16437"/>
        <dbReference type="ChEBI" id="CHEBI:15378"/>
        <dbReference type="ChEBI" id="CHEBI:16042"/>
        <dbReference type="ChEBI" id="CHEBI:17792"/>
        <dbReference type="ChEBI" id="CHEBI:57925"/>
        <dbReference type="ChEBI" id="CHEBI:90779"/>
        <dbReference type="EC" id="2.5.1.18"/>
    </reaction>
</comment>
<dbReference type="InterPro" id="IPR036249">
    <property type="entry name" value="Thioredoxin-like_sf"/>
</dbReference>